<organism evidence="3">
    <name type="scientific">Musca domestica</name>
    <name type="common">House fly</name>
    <dbReference type="NCBI Taxonomy" id="7370"/>
    <lineage>
        <taxon>Eukaryota</taxon>
        <taxon>Metazoa</taxon>
        <taxon>Ecdysozoa</taxon>
        <taxon>Arthropoda</taxon>
        <taxon>Hexapoda</taxon>
        <taxon>Insecta</taxon>
        <taxon>Pterygota</taxon>
        <taxon>Neoptera</taxon>
        <taxon>Endopterygota</taxon>
        <taxon>Diptera</taxon>
        <taxon>Brachycera</taxon>
        <taxon>Muscomorpha</taxon>
        <taxon>Muscoidea</taxon>
        <taxon>Muscidae</taxon>
        <taxon>Musca</taxon>
    </lineage>
</organism>
<dbReference type="VEuPathDB" id="VectorBase:MDOMA2_014663"/>
<evidence type="ECO:0000313" key="5">
    <source>
        <dbReference type="RefSeq" id="XP_005176608.1"/>
    </source>
</evidence>
<accession>A0A1I8MBD6</accession>
<evidence type="ECO:0000256" key="2">
    <source>
        <dbReference type="SAM" id="SignalP"/>
    </source>
</evidence>
<keyword evidence="4" id="KW-1185">Reference proteome</keyword>
<feature type="chain" id="PRO_5044560109" evidence="2">
    <location>
        <begin position="25"/>
        <end position="606"/>
    </location>
</feature>
<gene>
    <name evidence="3" type="primary">101900771</name>
    <name evidence="5" type="synonym">LOC101900771</name>
</gene>
<dbReference type="RefSeq" id="XP_005176608.1">
    <property type="nucleotide sequence ID" value="XM_005176551.1"/>
</dbReference>
<dbReference type="Proteomes" id="UP001652621">
    <property type="component" value="Unplaced"/>
</dbReference>
<evidence type="ECO:0000313" key="3">
    <source>
        <dbReference type="EnsemblMetazoa" id="MDOA003151-PA"/>
    </source>
</evidence>
<evidence type="ECO:0000313" key="4">
    <source>
        <dbReference type="Proteomes" id="UP001652621"/>
    </source>
</evidence>
<dbReference type="KEGG" id="mde:101900771"/>
<protein>
    <submittedName>
        <fullName evidence="5">Coiled-coil domain-containing protein 18</fullName>
    </submittedName>
</protein>
<dbReference type="OrthoDB" id="7964190at2759"/>
<dbReference type="EnsemblMetazoa" id="MDOA003151-RA">
    <property type="protein sequence ID" value="MDOA003151-PA"/>
    <property type="gene ID" value="MDOA003151"/>
</dbReference>
<name>A0A1I8MBD6_MUSDO</name>
<dbReference type="AlphaFoldDB" id="A0A1I8MBD6"/>
<evidence type="ECO:0000256" key="1">
    <source>
        <dbReference type="SAM" id="MobiDB-lite"/>
    </source>
</evidence>
<dbReference type="VEuPathDB" id="VectorBase:MDOA003151"/>
<sequence length="606" mass="68980">MDVLHQSKTFIYLLLLYGVSLAQALTIREEAAETTTHAATPPPPQSYPSIHRVRNAFVYEDADDVIHVIEPPKHFEQLKILMQSRQNGQAIIGREIKPAKREPPPPPPKNPPGKARPGRPQINVGPKKPLKHLRGTKKPLDMDLEIEETENLPIEILASVRKTENYLKKYKPKIPSAPRQRVKTKKIQTVIWEKSQEQQQYVQGQEQKVNGIREYYQPQEKANKNRRKFIKKRIKRQTGSTDYETLKGDELLDRINELVKNASIYLDNFNVYEDIDVGTATTEETGSTTLLHKETLGRTTGRPFRKPITQLHEDAVIEILENSVKATNVIMEQIKNYTNSTNLQQNCDDSRSSAQSAHTHIHNLRQQIQCMQSIIEAVNTTTFRKSQQYPSSTQRPQSLTTTTAAKRFGERLTERKTKDLRHKPFLVATVEDEYFADSSPSPLNTSLIYDDVMTTIRNLLQATNLQTLEESTLPSSPPTSSSDTEISPEILGNWEEFATLPQDNSEQPVDFHNLNQYLNSLQTIVANLPQSTNSSLNLHEIENKPSKYYFINPVGGIYNLPQPFHPKDRRPPSAIFRQFPDIPSIREYLGASGSLLKATQNVIEIL</sequence>
<feature type="signal peptide" evidence="2">
    <location>
        <begin position="1"/>
        <end position="24"/>
    </location>
</feature>
<feature type="region of interest" description="Disordered" evidence="1">
    <location>
        <begin position="95"/>
        <end position="134"/>
    </location>
</feature>
<reference evidence="3" key="1">
    <citation type="submission" date="2020-05" db="UniProtKB">
        <authorList>
            <consortium name="EnsemblMetazoa"/>
        </authorList>
    </citation>
    <scope>IDENTIFICATION</scope>
    <source>
        <strain evidence="3">Aabys</strain>
    </source>
</reference>
<reference evidence="5" key="2">
    <citation type="submission" date="2025-04" db="UniProtKB">
        <authorList>
            <consortium name="RefSeq"/>
        </authorList>
    </citation>
    <scope>IDENTIFICATION</scope>
    <source>
        <strain evidence="5">Aabys</strain>
    </source>
</reference>
<keyword evidence="2" id="KW-0732">Signal</keyword>
<dbReference type="GeneID" id="101900771"/>
<proteinExistence type="predicted"/>
<dbReference type="eggNOG" id="ENOG502TBNB">
    <property type="taxonomic scope" value="Eukaryota"/>
</dbReference>